<keyword evidence="5 6" id="KW-0472">Membrane</keyword>
<dbReference type="PANTHER" id="PTHR42920">
    <property type="entry name" value="OS03G0707200 PROTEIN-RELATED"/>
    <property type="match status" value="1"/>
</dbReference>
<dbReference type="SUPFAM" id="SSF103481">
    <property type="entry name" value="Multidrug resistance efflux transporter EmrE"/>
    <property type="match status" value="1"/>
</dbReference>
<evidence type="ECO:0000256" key="3">
    <source>
        <dbReference type="ARBA" id="ARBA00022692"/>
    </source>
</evidence>
<evidence type="ECO:0000256" key="2">
    <source>
        <dbReference type="ARBA" id="ARBA00022475"/>
    </source>
</evidence>
<keyword evidence="3 6" id="KW-0812">Transmembrane</keyword>
<dbReference type="PANTHER" id="PTHR42920:SF11">
    <property type="entry name" value="INNER MEMBRANE PROTEIN YTFF"/>
    <property type="match status" value="1"/>
</dbReference>
<dbReference type="AlphaFoldDB" id="A0A383A6Z0"/>
<sequence>VLVYFWNRPVILLILSTLFWGGNAVAGRFAVDQISPFLLTHLRWFILSVILLFIYRNRFAEARALFRMGWRGFVLGGVALGAFNMFFYMAAHHTTAINLGILQGSVPIIVITGSFIFFRERIRFLQFWGILIALAGVLVLASGGQLERLLRIDLNIGDLYMLVGCALFAGYTLG</sequence>
<dbReference type="GO" id="GO:0005886">
    <property type="term" value="C:plasma membrane"/>
    <property type="evidence" value="ECO:0007669"/>
    <property type="project" value="UniProtKB-SubCell"/>
</dbReference>
<feature type="transmembrane region" description="Helical" evidence="6">
    <location>
        <begin position="156"/>
        <end position="173"/>
    </location>
</feature>
<keyword evidence="2" id="KW-1003">Cell membrane</keyword>
<evidence type="ECO:0000256" key="6">
    <source>
        <dbReference type="SAM" id="Phobius"/>
    </source>
</evidence>
<feature type="non-terminal residue" evidence="8">
    <location>
        <position position="1"/>
    </location>
</feature>
<evidence type="ECO:0000313" key="8">
    <source>
        <dbReference type="EMBL" id="SVE03567.1"/>
    </source>
</evidence>
<feature type="transmembrane region" description="Helical" evidence="6">
    <location>
        <begin position="125"/>
        <end position="144"/>
    </location>
</feature>
<dbReference type="InterPro" id="IPR051258">
    <property type="entry name" value="Diverse_Substrate_Transporter"/>
</dbReference>
<evidence type="ECO:0000256" key="4">
    <source>
        <dbReference type="ARBA" id="ARBA00022989"/>
    </source>
</evidence>
<name>A0A383A6Z0_9ZZZZ</name>
<feature type="domain" description="EamA" evidence="7">
    <location>
        <begin position="10"/>
        <end position="140"/>
    </location>
</feature>
<accession>A0A383A6Z0</accession>
<reference evidence="8" key="1">
    <citation type="submission" date="2018-05" db="EMBL/GenBank/DDBJ databases">
        <authorList>
            <person name="Lanie J.A."/>
            <person name="Ng W.-L."/>
            <person name="Kazmierczak K.M."/>
            <person name="Andrzejewski T.M."/>
            <person name="Davidsen T.M."/>
            <person name="Wayne K.J."/>
            <person name="Tettelin H."/>
            <person name="Glass J.I."/>
            <person name="Rusch D."/>
            <person name="Podicherti R."/>
            <person name="Tsui H.-C.T."/>
            <person name="Winkler M.E."/>
        </authorList>
    </citation>
    <scope>NUCLEOTIDE SEQUENCE</scope>
</reference>
<organism evidence="8">
    <name type="scientific">marine metagenome</name>
    <dbReference type="NCBI Taxonomy" id="408172"/>
    <lineage>
        <taxon>unclassified sequences</taxon>
        <taxon>metagenomes</taxon>
        <taxon>ecological metagenomes</taxon>
    </lineage>
</organism>
<feature type="non-terminal residue" evidence="8">
    <location>
        <position position="174"/>
    </location>
</feature>
<evidence type="ECO:0000256" key="5">
    <source>
        <dbReference type="ARBA" id="ARBA00023136"/>
    </source>
</evidence>
<feature type="transmembrane region" description="Helical" evidence="6">
    <location>
        <begin position="96"/>
        <end position="118"/>
    </location>
</feature>
<dbReference type="InterPro" id="IPR000620">
    <property type="entry name" value="EamA_dom"/>
</dbReference>
<dbReference type="Pfam" id="PF00892">
    <property type="entry name" value="EamA"/>
    <property type="match status" value="1"/>
</dbReference>
<dbReference type="InterPro" id="IPR037185">
    <property type="entry name" value="EmrE-like"/>
</dbReference>
<gene>
    <name evidence="8" type="ORF">METZ01_LOCUS456421</name>
</gene>
<evidence type="ECO:0000259" key="7">
    <source>
        <dbReference type="Pfam" id="PF00892"/>
    </source>
</evidence>
<keyword evidence="4 6" id="KW-1133">Transmembrane helix</keyword>
<feature type="transmembrane region" description="Helical" evidence="6">
    <location>
        <begin position="36"/>
        <end position="56"/>
    </location>
</feature>
<protein>
    <recommendedName>
        <fullName evidence="7">EamA domain-containing protein</fullName>
    </recommendedName>
</protein>
<comment type="subcellular location">
    <subcellularLocation>
        <location evidence="1">Cell membrane</location>
        <topology evidence="1">Multi-pass membrane protein</topology>
    </subcellularLocation>
</comment>
<dbReference type="EMBL" id="UINC01189741">
    <property type="protein sequence ID" value="SVE03567.1"/>
    <property type="molecule type" value="Genomic_DNA"/>
</dbReference>
<evidence type="ECO:0000256" key="1">
    <source>
        <dbReference type="ARBA" id="ARBA00004651"/>
    </source>
</evidence>
<proteinExistence type="predicted"/>
<feature type="transmembrane region" description="Helical" evidence="6">
    <location>
        <begin position="68"/>
        <end position="90"/>
    </location>
</feature>